<accession>A0AAN9PQH8</accession>
<evidence type="ECO:0000313" key="1">
    <source>
        <dbReference type="EMBL" id="KAK7308240.1"/>
    </source>
</evidence>
<reference evidence="1 2" key="1">
    <citation type="submission" date="2024-01" db="EMBL/GenBank/DDBJ databases">
        <title>The genomes of 5 underutilized Papilionoideae crops provide insights into root nodulation and disease resistanc.</title>
        <authorList>
            <person name="Jiang F."/>
        </authorList>
    </citation>
    <scope>NUCLEOTIDE SEQUENCE [LARGE SCALE GENOMIC DNA]</scope>
    <source>
        <strain evidence="1">LVBAO_FW01</strain>
        <tissue evidence="1">Leaves</tissue>
    </source>
</reference>
<sequence length="124" mass="13211">MAVVSSMGCLCLVQQKSHMDPSQGVFISCSNCWRTEKLSEGASGLGYNGGDGEIGLGEVDVHNSGNRMIKPLIVIIPIMASYVKWKAKDGFNMTRASPLLRLLGGHCLVKGLSEDEILNNGGSN</sequence>
<keyword evidence="2" id="KW-1185">Reference proteome</keyword>
<organism evidence="1 2">
    <name type="scientific">Canavalia gladiata</name>
    <name type="common">Sword bean</name>
    <name type="synonym">Dolichos gladiatus</name>
    <dbReference type="NCBI Taxonomy" id="3824"/>
    <lineage>
        <taxon>Eukaryota</taxon>
        <taxon>Viridiplantae</taxon>
        <taxon>Streptophyta</taxon>
        <taxon>Embryophyta</taxon>
        <taxon>Tracheophyta</taxon>
        <taxon>Spermatophyta</taxon>
        <taxon>Magnoliopsida</taxon>
        <taxon>eudicotyledons</taxon>
        <taxon>Gunneridae</taxon>
        <taxon>Pentapetalae</taxon>
        <taxon>rosids</taxon>
        <taxon>fabids</taxon>
        <taxon>Fabales</taxon>
        <taxon>Fabaceae</taxon>
        <taxon>Papilionoideae</taxon>
        <taxon>50 kb inversion clade</taxon>
        <taxon>NPAAA clade</taxon>
        <taxon>indigoferoid/millettioid clade</taxon>
        <taxon>Phaseoleae</taxon>
        <taxon>Canavalia</taxon>
    </lineage>
</organism>
<dbReference type="EMBL" id="JAYMYQ010000010">
    <property type="protein sequence ID" value="KAK7308240.1"/>
    <property type="molecule type" value="Genomic_DNA"/>
</dbReference>
<dbReference type="AlphaFoldDB" id="A0AAN9PQH8"/>
<proteinExistence type="predicted"/>
<name>A0AAN9PQH8_CANGL</name>
<protein>
    <submittedName>
        <fullName evidence="1">Uncharacterized protein</fullName>
    </submittedName>
</protein>
<evidence type="ECO:0000313" key="2">
    <source>
        <dbReference type="Proteomes" id="UP001367508"/>
    </source>
</evidence>
<comment type="caution">
    <text evidence="1">The sequence shown here is derived from an EMBL/GenBank/DDBJ whole genome shotgun (WGS) entry which is preliminary data.</text>
</comment>
<gene>
    <name evidence="1" type="ORF">VNO77_41842</name>
</gene>
<dbReference type="Proteomes" id="UP001367508">
    <property type="component" value="Unassembled WGS sequence"/>
</dbReference>